<organism evidence="2 3">
    <name type="scientific">Hoylesella loescheii DSM 19665 = JCM 12249 = ATCC 15930</name>
    <dbReference type="NCBI Taxonomy" id="1122985"/>
    <lineage>
        <taxon>Bacteria</taxon>
        <taxon>Pseudomonadati</taxon>
        <taxon>Bacteroidota</taxon>
        <taxon>Bacteroidia</taxon>
        <taxon>Bacteroidales</taxon>
        <taxon>Prevotellaceae</taxon>
        <taxon>Hoylesella</taxon>
    </lineage>
</organism>
<dbReference type="PATRIC" id="fig|1122985.7.peg.2447"/>
<comment type="caution">
    <text evidence="2">The sequence shown here is derived from an EMBL/GenBank/DDBJ whole genome shotgun (WGS) entry which is preliminary data.</text>
</comment>
<dbReference type="HOGENOM" id="CLU_051666_0_0_10"/>
<protein>
    <recommendedName>
        <fullName evidence="4">DUF4861 domain-containing protein</fullName>
    </recommendedName>
</protein>
<dbReference type="AlphaFoldDB" id="A0A069QI23"/>
<dbReference type="EMBL" id="JNGW01000098">
    <property type="protein sequence ID" value="KDR51639.1"/>
    <property type="molecule type" value="Genomic_DNA"/>
</dbReference>
<reference evidence="2 3" key="1">
    <citation type="submission" date="2013-08" db="EMBL/GenBank/DDBJ databases">
        <authorList>
            <person name="Weinstock G."/>
            <person name="Sodergren E."/>
            <person name="Wylie T."/>
            <person name="Fulton L."/>
            <person name="Fulton R."/>
            <person name="Fronick C."/>
            <person name="O'Laughlin M."/>
            <person name="Godfrey J."/>
            <person name="Miner T."/>
            <person name="Herter B."/>
            <person name="Appelbaum E."/>
            <person name="Cordes M."/>
            <person name="Lek S."/>
            <person name="Wollam A."/>
            <person name="Pepin K.H."/>
            <person name="Palsikar V.B."/>
            <person name="Mitreva M."/>
            <person name="Wilson R.K."/>
        </authorList>
    </citation>
    <scope>NUCLEOTIDE SEQUENCE [LARGE SCALE GENOMIC DNA]</scope>
    <source>
        <strain evidence="2 3">ATCC 15930</strain>
    </source>
</reference>
<feature type="signal peptide" evidence="1">
    <location>
        <begin position="1"/>
        <end position="26"/>
    </location>
</feature>
<feature type="chain" id="PRO_5001668567" description="DUF4861 domain-containing protein" evidence="1">
    <location>
        <begin position="27"/>
        <end position="368"/>
    </location>
</feature>
<evidence type="ECO:0000313" key="3">
    <source>
        <dbReference type="Proteomes" id="UP000027442"/>
    </source>
</evidence>
<evidence type="ECO:0008006" key="4">
    <source>
        <dbReference type="Google" id="ProtNLM"/>
    </source>
</evidence>
<evidence type="ECO:0000313" key="2">
    <source>
        <dbReference type="EMBL" id="KDR51639.1"/>
    </source>
</evidence>
<dbReference type="Proteomes" id="UP000027442">
    <property type="component" value="Unassembled WGS sequence"/>
</dbReference>
<keyword evidence="3" id="KW-1185">Reference proteome</keyword>
<proteinExistence type="predicted"/>
<gene>
    <name evidence="2" type="ORF">HMPREF1991_02361</name>
</gene>
<sequence length="368" mass="40591">MQNMMYLKRSAGALFMLLAGAFAVQAQSVDKVSLNVSVANKGGAPTVTLKKSAECQAYCLALFTSDIAGIIKDEVVDGYFTGQKKPRYTENAKDKKLVDYGLVVVPEKEYTLIALGYGKDGKPGKVSRTQFTAPRRQGFASAQVLAQVINIGPDSVTVKFTPNTDVAGYALCQFEGGTIEQTVKEHGPMMGFSNAYDMIKQFSGKDYTTEKIHTWREMVPDANYELCVLAWDKNGVFQEITKVPVTTKKLGGPGEATVDIKIGEFGGSKKGGYYQDVVYSPNDQASLHRDIIITEEAFNKPDMGNIGVIKMLQTDHPKDIYWNQYRVDRARWNATPLTTYYACSIAKNVDGKWGELKKVKFTTPAAKE</sequence>
<keyword evidence="1" id="KW-0732">Signal</keyword>
<name>A0A069QI23_HOYLO</name>
<accession>A0A069QI23</accession>
<evidence type="ECO:0000256" key="1">
    <source>
        <dbReference type="SAM" id="SignalP"/>
    </source>
</evidence>